<keyword evidence="2 3" id="KW-0732">Signal</keyword>
<dbReference type="EMBL" id="JADIMU010000051">
    <property type="protein sequence ID" value="MBO8443628.1"/>
    <property type="molecule type" value="Genomic_DNA"/>
</dbReference>
<feature type="chain" id="PRO_5038439260" description="Solute-binding protein family 5 domain-containing protein" evidence="3">
    <location>
        <begin position="21"/>
        <end position="505"/>
    </location>
</feature>
<comment type="caution">
    <text evidence="5">The sequence shown here is derived from an EMBL/GenBank/DDBJ whole genome shotgun (WGS) entry which is preliminary data.</text>
</comment>
<evidence type="ECO:0000259" key="4">
    <source>
        <dbReference type="Pfam" id="PF00496"/>
    </source>
</evidence>
<reference evidence="5" key="2">
    <citation type="journal article" date="2021" name="PeerJ">
        <title>Extensive microbial diversity within the chicken gut microbiome revealed by metagenomics and culture.</title>
        <authorList>
            <person name="Gilroy R."/>
            <person name="Ravi A."/>
            <person name="Getino M."/>
            <person name="Pursley I."/>
            <person name="Horton D.L."/>
            <person name="Alikhan N.F."/>
            <person name="Baker D."/>
            <person name="Gharbi K."/>
            <person name="Hall N."/>
            <person name="Watson M."/>
            <person name="Adriaenssens E.M."/>
            <person name="Foster-Nyarko E."/>
            <person name="Jarju S."/>
            <person name="Secka A."/>
            <person name="Antonio M."/>
            <person name="Oren A."/>
            <person name="Chaudhuri R.R."/>
            <person name="La Ragione R."/>
            <person name="Hildebrand F."/>
            <person name="Pallen M.J."/>
        </authorList>
    </citation>
    <scope>NUCLEOTIDE SEQUENCE</scope>
    <source>
        <strain evidence="5">11167</strain>
    </source>
</reference>
<dbReference type="GO" id="GO:1904680">
    <property type="term" value="F:peptide transmembrane transporter activity"/>
    <property type="evidence" value="ECO:0007669"/>
    <property type="project" value="TreeGrafter"/>
</dbReference>
<dbReference type="Proteomes" id="UP000823633">
    <property type="component" value="Unassembled WGS sequence"/>
</dbReference>
<dbReference type="PANTHER" id="PTHR30290">
    <property type="entry name" value="PERIPLASMIC BINDING COMPONENT OF ABC TRANSPORTER"/>
    <property type="match status" value="1"/>
</dbReference>
<dbReference type="InterPro" id="IPR039424">
    <property type="entry name" value="SBP_5"/>
</dbReference>
<protein>
    <recommendedName>
        <fullName evidence="4">Solute-binding protein family 5 domain-containing protein</fullName>
    </recommendedName>
</protein>
<reference evidence="5" key="1">
    <citation type="submission" date="2020-10" db="EMBL/GenBank/DDBJ databases">
        <authorList>
            <person name="Gilroy R."/>
        </authorList>
    </citation>
    <scope>NUCLEOTIDE SEQUENCE</scope>
    <source>
        <strain evidence="5">11167</strain>
    </source>
</reference>
<evidence type="ECO:0000313" key="6">
    <source>
        <dbReference type="Proteomes" id="UP000823633"/>
    </source>
</evidence>
<dbReference type="GO" id="GO:0043190">
    <property type="term" value="C:ATP-binding cassette (ABC) transporter complex"/>
    <property type="evidence" value="ECO:0007669"/>
    <property type="project" value="InterPro"/>
</dbReference>
<dbReference type="InterPro" id="IPR030678">
    <property type="entry name" value="Peptide/Ni-bd"/>
</dbReference>
<evidence type="ECO:0000313" key="5">
    <source>
        <dbReference type="EMBL" id="MBO8443628.1"/>
    </source>
</evidence>
<feature type="signal peptide" evidence="3">
    <location>
        <begin position="1"/>
        <end position="20"/>
    </location>
</feature>
<evidence type="ECO:0000256" key="1">
    <source>
        <dbReference type="ARBA" id="ARBA00005695"/>
    </source>
</evidence>
<dbReference type="Gene3D" id="3.40.190.10">
    <property type="entry name" value="Periplasmic binding protein-like II"/>
    <property type="match status" value="1"/>
</dbReference>
<dbReference type="SUPFAM" id="SSF53850">
    <property type="entry name" value="Periplasmic binding protein-like II"/>
    <property type="match status" value="1"/>
</dbReference>
<gene>
    <name evidence="5" type="ORF">IAC42_07735</name>
</gene>
<comment type="similarity">
    <text evidence="1">Belongs to the bacterial solute-binding protein 5 family.</text>
</comment>
<dbReference type="Pfam" id="PF00496">
    <property type="entry name" value="SBP_bac_5"/>
    <property type="match status" value="1"/>
</dbReference>
<dbReference type="PIRSF" id="PIRSF002741">
    <property type="entry name" value="MppA"/>
    <property type="match status" value="1"/>
</dbReference>
<dbReference type="PROSITE" id="PS51257">
    <property type="entry name" value="PROKAR_LIPOPROTEIN"/>
    <property type="match status" value="1"/>
</dbReference>
<evidence type="ECO:0000256" key="2">
    <source>
        <dbReference type="ARBA" id="ARBA00022729"/>
    </source>
</evidence>
<name>A0A9D9HB86_9SPIR</name>
<accession>A0A9D9HB86</accession>
<dbReference type="GO" id="GO:0030288">
    <property type="term" value="C:outer membrane-bounded periplasmic space"/>
    <property type="evidence" value="ECO:0007669"/>
    <property type="project" value="UniProtKB-ARBA"/>
</dbReference>
<evidence type="ECO:0000256" key="3">
    <source>
        <dbReference type="SAM" id="SignalP"/>
    </source>
</evidence>
<feature type="domain" description="Solute-binding protein family 5" evidence="4">
    <location>
        <begin position="67"/>
        <end position="422"/>
    </location>
</feature>
<organism evidence="5 6">
    <name type="scientific">Candidatus Aphodenecus pullistercoris</name>
    <dbReference type="NCBI Taxonomy" id="2840669"/>
    <lineage>
        <taxon>Bacteria</taxon>
        <taxon>Pseudomonadati</taxon>
        <taxon>Spirochaetota</taxon>
        <taxon>Spirochaetia</taxon>
        <taxon>Spirochaetales</taxon>
        <taxon>Candidatus Aphodenecus</taxon>
    </lineage>
</organism>
<dbReference type="InterPro" id="IPR000914">
    <property type="entry name" value="SBP_5_dom"/>
</dbReference>
<dbReference type="PANTHER" id="PTHR30290:SF38">
    <property type="entry name" value="D,D-DIPEPTIDE-BINDING PERIPLASMIC PROTEIN DDPA-RELATED"/>
    <property type="match status" value="1"/>
</dbReference>
<proteinExistence type="inferred from homology"/>
<dbReference type="AlphaFoldDB" id="A0A9D9HB86"/>
<dbReference type="GO" id="GO:0015833">
    <property type="term" value="P:peptide transport"/>
    <property type="evidence" value="ECO:0007669"/>
    <property type="project" value="TreeGrafter"/>
</dbReference>
<sequence>MRIILLVLLALLVSCQGEEAVQTLSVAVSQEPPTLDVHVNSSQVARYIMAGNVFERLVTLDGGGRAVGELCSSFLPSGDNHSWTFHLRQGVLFHNGREMTSADVVASLNRWVEYNSSVRQVLGDARFYALDEYTVRIDAEQSILFLPEMMASSPQSAVVYAREMLETLDGDGLVTEYIGTGPYRFVSWRPGQDVTLERFEDYCPYGGEMDGLAGYKHAYIPRIVYHFVPDAFARTAGCESGQYHFINDMMSDDEARLRERDGLVVSRGEEAGSFVLLFNKRSPLTGQQWVRTAVNTALDLDVIMKACYGSGGYAMHGDYMEAGQDLWLPPFDTDRYDVGDKEEAAAMLEENGYDGTPVRILSSNLSNMDRAALALQSELEKAGFSTQVEIVDWATMMAYRSDESRWDICITAMTQVPLPSQKLFLSPDYAGWSDDPVLQSLMQDFSQASSIEEAGDIWKDIQDYCYVYLPAIVCGHYLSGYLYRTSLVGVEEDYGFYFYNAQLRN</sequence>
<dbReference type="Gene3D" id="3.10.105.10">
    <property type="entry name" value="Dipeptide-binding Protein, Domain 3"/>
    <property type="match status" value="1"/>
</dbReference>